<keyword evidence="1" id="KW-1133">Transmembrane helix</keyword>
<dbReference type="STRING" id="1186196.SAMN04489841_0459"/>
<dbReference type="Proteomes" id="UP000199114">
    <property type="component" value="Unassembled WGS sequence"/>
</dbReference>
<gene>
    <name evidence="2" type="ORF">SAMN04489841_0459</name>
</gene>
<evidence type="ECO:0000313" key="2">
    <source>
        <dbReference type="EMBL" id="SEP76390.1"/>
    </source>
</evidence>
<dbReference type="AlphaFoldDB" id="A0A1H9AI55"/>
<dbReference type="RefSeq" id="WP_090612675.1">
    <property type="nucleotide sequence ID" value="NZ_FOFD01000001.1"/>
</dbReference>
<reference evidence="3" key="1">
    <citation type="submission" date="2016-10" db="EMBL/GenBank/DDBJ databases">
        <authorList>
            <person name="Varghese N."/>
            <person name="Submissions S."/>
        </authorList>
    </citation>
    <scope>NUCLEOTIDE SEQUENCE [LARGE SCALE GENOMIC DNA]</scope>
    <source>
        <strain evidence="3">DSM 25055</strain>
    </source>
</reference>
<keyword evidence="1" id="KW-0472">Membrane</keyword>
<protein>
    <submittedName>
        <fullName evidence="2">Uncharacterized protein</fullName>
    </submittedName>
</protein>
<evidence type="ECO:0000313" key="3">
    <source>
        <dbReference type="Proteomes" id="UP000199114"/>
    </source>
</evidence>
<keyword evidence="3" id="KW-1185">Reference proteome</keyword>
<feature type="transmembrane region" description="Helical" evidence="1">
    <location>
        <begin position="20"/>
        <end position="40"/>
    </location>
</feature>
<accession>A0A1H9AI55</accession>
<name>A0A1H9AI55_9EURY</name>
<organism evidence="2 3">
    <name type="scientific">Natrinema salaciae</name>
    <dbReference type="NCBI Taxonomy" id="1186196"/>
    <lineage>
        <taxon>Archaea</taxon>
        <taxon>Methanobacteriati</taxon>
        <taxon>Methanobacteriota</taxon>
        <taxon>Stenosarchaea group</taxon>
        <taxon>Halobacteria</taxon>
        <taxon>Halobacteriales</taxon>
        <taxon>Natrialbaceae</taxon>
        <taxon>Natrinema</taxon>
    </lineage>
</organism>
<keyword evidence="1" id="KW-0812">Transmembrane</keyword>
<sequence>MDSQVSREISHDEYDPWGTLALVALYFLALTLMWLFTYFVEFVGNDLTVFGTIVSVMAG</sequence>
<proteinExistence type="predicted"/>
<evidence type="ECO:0000256" key="1">
    <source>
        <dbReference type="SAM" id="Phobius"/>
    </source>
</evidence>
<dbReference type="EMBL" id="FOFD01000001">
    <property type="protein sequence ID" value="SEP76390.1"/>
    <property type="molecule type" value="Genomic_DNA"/>
</dbReference>
<dbReference type="OrthoDB" id="194564at2157"/>